<dbReference type="OrthoDB" id="313583at2759"/>
<protein>
    <submittedName>
        <fullName evidence="2">Uncharacterized protein</fullName>
    </submittedName>
</protein>
<evidence type="ECO:0000313" key="2">
    <source>
        <dbReference type="EMBL" id="OMJ93377.1"/>
    </source>
</evidence>
<reference evidence="2 3" key="1">
    <citation type="submission" date="2016-11" db="EMBL/GenBank/DDBJ databases">
        <title>The macronuclear genome of Stentor coeruleus: a giant cell with tiny introns.</title>
        <authorList>
            <person name="Slabodnick M."/>
            <person name="Ruby J.G."/>
            <person name="Reiff S.B."/>
            <person name="Swart E.C."/>
            <person name="Gosai S."/>
            <person name="Prabakaran S."/>
            <person name="Witkowska E."/>
            <person name="Larue G.E."/>
            <person name="Fisher S."/>
            <person name="Freeman R.M."/>
            <person name="Gunawardena J."/>
            <person name="Chu W."/>
            <person name="Stover N.A."/>
            <person name="Gregory B.D."/>
            <person name="Nowacki M."/>
            <person name="Derisi J."/>
            <person name="Roy S.W."/>
            <person name="Marshall W.F."/>
            <person name="Sood P."/>
        </authorList>
    </citation>
    <scope>NUCLEOTIDE SEQUENCE [LARGE SCALE GENOMIC DNA]</scope>
    <source>
        <strain evidence="2">WM001</strain>
    </source>
</reference>
<keyword evidence="1" id="KW-0175">Coiled coil</keyword>
<name>A0A1R2CWJ1_9CILI</name>
<accession>A0A1R2CWJ1</accession>
<sequence length="925" mass="107465">MWNDKFILNQIPDILGEEKSNSNSYLESTTILLSNDPKKLKYIKPSSKSVSQLKIFDIESLVSKLQKLWKKSQISESQQKAFFDLIDTIDENKAKSYILKEIEDMEKGKSPVQIAYKSVQAREESLKSVIEMNEYLKNSTDWDKVKNVQLEAAELLHAHRMLTLNAIEGILKWRNQLAEIFNASSQKFIFKHEKENYLLKLRNDLDFIKDSEYAKVFYFGEGDPDPLLVYPSVPSGKLEKSRKRDPNYFINDGQVIVPLPSTITGRVREAEDAVKKEWDWVKFLRENDPKKLARDFAPPICEDYIDEVLNEYLRSIGDEIEDEKRALDKKSKEEKDKDELAQRIYYDLFNSLSGELGRIVQDEYLTEKALKESMLKQKKLEDERLAKLIYKSLKDELMESYLSIVVKDMIKQAKKEFAEEQSVYERGNIIEEMGLDFANVEAFGDLSGVMWVPIGLSEEFIEEALEEYYRFIPSINKDVVPDIESLMVEVTKNMDTRWYWAIRNNIIFALLIFSIDCYAKKGRKLIVHHISSLYYRALPAIIESATAHMWKIDLCDETRIALYVGRKKEITPEIKKTMSMTKYKWKAEYNIKNYDVTIFGRQRPNAHEEPAILPFQLKISCYLHSTDSKIMANSKKCNEMGHIGNRQIFLNSLLGLIGRIEKAEIKISPNAETTMQKETSHILTLMNQTQNFSFPNMKSCITTNSQEAEDFCRNEGRNEVSIIGNKISISFLDVNFRWISCTNAVENIRGENVKYMRLKSEDIICTKIEDTEVIKVPTELANISAFFIQNSSLKRELTETLDKELDLFCLTERLLMKGEKNDEHEVWVPCFNKVAKYNIPWIEGYELVPQMDEQNLSYIAMCNEETKLNINQSCVTEGLLVFGKKKGPVLMHDFIFGLMYTKGDKILDIPLFCCLVQNKDWIKIR</sequence>
<proteinExistence type="predicted"/>
<dbReference type="EMBL" id="MPUH01000043">
    <property type="protein sequence ID" value="OMJ93377.1"/>
    <property type="molecule type" value="Genomic_DNA"/>
</dbReference>
<dbReference type="Proteomes" id="UP000187209">
    <property type="component" value="Unassembled WGS sequence"/>
</dbReference>
<keyword evidence="3" id="KW-1185">Reference proteome</keyword>
<comment type="caution">
    <text evidence="2">The sequence shown here is derived from an EMBL/GenBank/DDBJ whole genome shotgun (WGS) entry which is preliminary data.</text>
</comment>
<feature type="coiled-coil region" evidence="1">
    <location>
        <begin position="313"/>
        <end position="343"/>
    </location>
</feature>
<gene>
    <name evidence="2" type="ORF">SteCoe_3615</name>
</gene>
<evidence type="ECO:0000256" key="1">
    <source>
        <dbReference type="SAM" id="Coils"/>
    </source>
</evidence>
<dbReference type="AlphaFoldDB" id="A0A1R2CWJ1"/>
<organism evidence="2 3">
    <name type="scientific">Stentor coeruleus</name>
    <dbReference type="NCBI Taxonomy" id="5963"/>
    <lineage>
        <taxon>Eukaryota</taxon>
        <taxon>Sar</taxon>
        <taxon>Alveolata</taxon>
        <taxon>Ciliophora</taxon>
        <taxon>Postciliodesmatophora</taxon>
        <taxon>Heterotrichea</taxon>
        <taxon>Heterotrichida</taxon>
        <taxon>Stentoridae</taxon>
        <taxon>Stentor</taxon>
    </lineage>
</organism>
<evidence type="ECO:0000313" key="3">
    <source>
        <dbReference type="Proteomes" id="UP000187209"/>
    </source>
</evidence>